<dbReference type="EMBL" id="JAGFBR010000018">
    <property type="protein sequence ID" value="KAH0449473.1"/>
    <property type="molecule type" value="Genomic_DNA"/>
</dbReference>
<evidence type="ECO:0000313" key="3">
    <source>
        <dbReference type="Proteomes" id="UP000775213"/>
    </source>
</evidence>
<feature type="region of interest" description="Disordered" evidence="1">
    <location>
        <begin position="29"/>
        <end position="58"/>
    </location>
</feature>
<organism evidence="2 3">
    <name type="scientific">Dendrobium chrysotoxum</name>
    <name type="common">Orchid</name>
    <dbReference type="NCBI Taxonomy" id="161865"/>
    <lineage>
        <taxon>Eukaryota</taxon>
        <taxon>Viridiplantae</taxon>
        <taxon>Streptophyta</taxon>
        <taxon>Embryophyta</taxon>
        <taxon>Tracheophyta</taxon>
        <taxon>Spermatophyta</taxon>
        <taxon>Magnoliopsida</taxon>
        <taxon>Liliopsida</taxon>
        <taxon>Asparagales</taxon>
        <taxon>Orchidaceae</taxon>
        <taxon>Epidendroideae</taxon>
        <taxon>Malaxideae</taxon>
        <taxon>Dendrobiinae</taxon>
        <taxon>Dendrobium</taxon>
    </lineage>
</organism>
<name>A0AAV7G175_DENCH</name>
<comment type="caution">
    <text evidence="2">The sequence shown here is derived from an EMBL/GenBank/DDBJ whole genome shotgun (WGS) entry which is preliminary data.</text>
</comment>
<dbReference type="AlphaFoldDB" id="A0AAV7G175"/>
<gene>
    <name evidence="2" type="ORF">IEQ34_020165</name>
</gene>
<proteinExistence type="predicted"/>
<reference evidence="2 3" key="1">
    <citation type="journal article" date="2021" name="Hortic Res">
        <title>Chromosome-scale assembly of the Dendrobium chrysotoxum genome enhances the understanding of orchid evolution.</title>
        <authorList>
            <person name="Zhang Y."/>
            <person name="Zhang G.Q."/>
            <person name="Zhang D."/>
            <person name="Liu X.D."/>
            <person name="Xu X.Y."/>
            <person name="Sun W.H."/>
            <person name="Yu X."/>
            <person name="Zhu X."/>
            <person name="Wang Z.W."/>
            <person name="Zhao X."/>
            <person name="Zhong W.Y."/>
            <person name="Chen H."/>
            <person name="Yin W.L."/>
            <person name="Huang T."/>
            <person name="Niu S.C."/>
            <person name="Liu Z.J."/>
        </authorList>
    </citation>
    <scope>NUCLEOTIDE SEQUENCE [LARGE SCALE GENOMIC DNA]</scope>
    <source>
        <strain evidence="2">Lindl</strain>
    </source>
</reference>
<sequence>MPRIPVMPPTDGSKKPGVIFILDKAPLENGKVGNTERSRKRGANKRQNAGENSERLGRNSNFQHYALAAILNGWARSGMRARIGIGE</sequence>
<dbReference type="Proteomes" id="UP000775213">
    <property type="component" value="Unassembled WGS sequence"/>
</dbReference>
<accession>A0AAV7G175</accession>
<keyword evidence="3" id="KW-1185">Reference proteome</keyword>
<evidence type="ECO:0000313" key="2">
    <source>
        <dbReference type="EMBL" id="KAH0449473.1"/>
    </source>
</evidence>
<evidence type="ECO:0000256" key="1">
    <source>
        <dbReference type="SAM" id="MobiDB-lite"/>
    </source>
</evidence>
<protein>
    <submittedName>
        <fullName evidence="2">Uncharacterized protein</fullName>
    </submittedName>
</protein>